<comment type="caution">
    <text evidence="7">The sequence shown here is derived from an EMBL/GenBank/DDBJ whole genome shotgun (WGS) entry which is preliminary data.</text>
</comment>
<sequence>MQATSALPLVACLGAAASLPSNRGTASKRPEISHGASIIRPTKRLWQQSISSSCRLGGSCRNSVAVRARKDAEIQETGKTVDHRTAAEGELKILEMEENVELSGPLFLDVEQLVQGQVGRIALVTTLLLGVGTLAVCGSADAATVHLRDGLHSALDTDLRALALGPEGPLLEEFWDNMRRYGLYFLTVASGGIYSLVKPLVDALRNPLTAILVIVVVTGTVYLVGLT</sequence>
<dbReference type="EMBL" id="JBHFFA010000007">
    <property type="protein sequence ID" value="KAL2612982.1"/>
    <property type="molecule type" value="Genomic_DNA"/>
</dbReference>
<organism evidence="7 8">
    <name type="scientific">Riccia fluitans</name>
    <dbReference type="NCBI Taxonomy" id="41844"/>
    <lineage>
        <taxon>Eukaryota</taxon>
        <taxon>Viridiplantae</taxon>
        <taxon>Streptophyta</taxon>
        <taxon>Embryophyta</taxon>
        <taxon>Marchantiophyta</taxon>
        <taxon>Marchantiopsida</taxon>
        <taxon>Marchantiidae</taxon>
        <taxon>Marchantiales</taxon>
        <taxon>Ricciaceae</taxon>
        <taxon>Riccia</taxon>
    </lineage>
</organism>
<name>A0ABD1XVJ6_9MARC</name>
<accession>A0ABD1XVJ6</accession>
<evidence type="ECO:0000256" key="5">
    <source>
        <dbReference type="SAM" id="Phobius"/>
    </source>
</evidence>
<keyword evidence="8" id="KW-1185">Reference proteome</keyword>
<dbReference type="PANTHER" id="PTHR36049:SF3">
    <property type="match status" value="1"/>
</dbReference>
<comment type="subcellular location">
    <subcellularLocation>
        <location evidence="1">Plastid</location>
    </subcellularLocation>
</comment>
<keyword evidence="5" id="KW-1133">Transmembrane helix</keyword>
<evidence type="ECO:0000256" key="1">
    <source>
        <dbReference type="ARBA" id="ARBA00004474"/>
    </source>
</evidence>
<keyword evidence="4" id="KW-0934">Plastid</keyword>
<feature type="transmembrane region" description="Helical" evidence="5">
    <location>
        <begin position="181"/>
        <end position="201"/>
    </location>
</feature>
<proteinExistence type="inferred from homology"/>
<dbReference type="GO" id="GO:0009536">
    <property type="term" value="C:plastid"/>
    <property type="evidence" value="ECO:0007669"/>
    <property type="project" value="UniProtKB-SubCell"/>
</dbReference>
<dbReference type="Proteomes" id="UP001605036">
    <property type="component" value="Unassembled WGS sequence"/>
</dbReference>
<evidence type="ECO:0000313" key="8">
    <source>
        <dbReference type="Proteomes" id="UP001605036"/>
    </source>
</evidence>
<evidence type="ECO:0000256" key="6">
    <source>
        <dbReference type="SAM" id="SignalP"/>
    </source>
</evidence>
<dbReference type="InterPro" id="IPR008470">
    <property type="entry name" value="Uncharacterised_Ycf33"/>
</dbReference>
<protein>
    <recommendedName>
        <fullName evidence="3">Uncharacterized protein ycf33</fullName>
    </recommendedName>
</protein>
<feature type="signal peptide" evidence="6">
    <location>
        <begin position="1"/>
        <end position="18"/>
    </location>
</feature>
<evidence type="ECO:0000313" key="7">
    <source>
        <dbReference type="EMBL" id="KAL2612982.1"/>
    </source>
</evidence>
<dbReference type="PANTHER" id="PTHR36049">
    <property type="entry name" value="TRANSMEMBRANE PROTEIN"/>
    <property type="match status" value="1"/>
</dbReference>
<evidence type="ECO:0000256" key="4">
    <source>
        <dbReference type="ARBA" id="ARBA00022640"/>
    </source>
</evidence>
<evidence type="ECO:0000256" key="2">
    <source>
        <dbReference type="ARBA" id="ARBA00010985"/>
    </source>
</evidence>
<feature type="chain" id="PRO_5044774114" description="Uncharacterized protein ycf33" evidence="6">
    <location>
        <begin position="19"/>
        <end position="227"/>
    </location>
</feature>
<reference evidence="7 8" key="1">
    <citation type="submission" date="2024-09" db="EMBL/GenBank/DDBJ databases">
        <title>Chromosome-scale assembly of Riccia fluitans.</title>
        <authorList>
            <person name="Paukszto L."/>
            <person name="Sawicki J."/>
            <person name="Karawczyk K."/>
            <person name="Piernik-Szablinska J."/>
            <person name="Szczecinska M."/>
            <person name="Mazdziarz M."/>
        </authorList>
    </citation>
    <scope>NUCLEOTIDE SEQUENCE [LARGE SCALE GENOMIC DNA]</scope>
    <source>
        <strain evidence="7">Rf_01</strain>
        <tissue evidence="7">Aerial parts of the thallus</tissue>
    </source>
</reference>
<dbReference type="Pfam" id="PF05421">
    <property type="entry name" value="DUF751"/>
    <property type="match status" value="1"/>
</dbReference>
<keyword evidence="5" id="KW-0812">Transmembrane</keyword>
<comment type="similarity">
    <text evidence="2">Belongs to the ycf33 family.</text>
</comment>
<dbReference type="AlphaFoldDB" id="A0ABD1XVJ6"/>
<feature type="transmembrane region" description="Helical" evidence="5">
    <location>
        <begin position="208"/>
        <end position="225"/>
    </location>
</feature>
<evidence type="ECO:0000256" key="3">
    <source>
        <dbReference type="ARBA" id="ARBA00021584"/>
    </source>
</evidence>
<keyword evidence="6" id="KW-0732">Signal</keyword>
<gene>
    <name evidence="7" type="ORF">R1flu_024674</name>
</gene>
<keyword evidence="5" id="KW-0472">Membrane</keyword>